<accession>A0A6J7E8C4</accession>
<dbReference type="PROSITE" id="PS00708">
    <property type="entry name" value="PRO_ENDOPEP_SER"/>
    <property type="match status" value="1"/>
</dbReference>
<dbReference type="GO" id="GO:0004252">
    <property type="term" value="F:serine-type endopeptidase activity"/>
    <property type="evidence" value="ECO:0007669"/>
    <property type="project" value="UniProtKB-EC"/>
</dbReference>
<organism evidence="9">
    <name type="scientific">freshwater metagenome</name>
    <dbReference type="NCBI Taxonomy" id="449393"/>
    <lineage>
        <taxon>unclassified sequences</taxon>
        <taxon>metagenomes</taxon>
        <taxon>ecological metagenomes</taxon>
    </lineage>
</organism>
<dbReference type="GO" id="GO:0070012">
    <property type="term" value="F:oligopeptidase activity"/>
    <property type="evidence" value="ECO:0007669"/>
    <property type="project" value="TreeGrafter"/>
</dbReference>
<dbReference type="PRINTS" id="PR00862">
    <property type="entry name" value="PROLIGOPTASE"/>
</dbReference>
<dbReference type="InterPro" id="IPR001375">
    <property type="entry name" value="Peptidase_S9_cat"/>
</dbReference>
<dbReference type="InterPro" id="IPR029058">
    <property type="entry name" value="AB_hydrolase_fold"/>
</dbReference>
<evidence type="ECO:0000256" key="1">
    <source>
        <dbReference type="ARBA" id="ARBA00001070"/>
    </source>
</evidence>
<proteinExistence type="inferred from homology"/>
<dbReference type="InterPro" id="IPR002471">
    <property type="entry name" value="Pept_S9_AS"/>
</dbReference>
<keyword evidence="6" id="KW-0720">Serine protease</keyword>
<dbReference type="EMBL" id="CAFBLM010000055">
    <property type="protein sequence ID" value="CAB4876799.1"/>
    <property type="molecule type" value="Genomic_DNA"/>
</dbReference>
<keyword evidence="4" id="KW-0645">Protease</keyword>
<dbReference type="PANTHER" id="PTHR42881">
    <property type="entry name" value="PROLYL ENDOPEPTIDASE"/>
    <property type="match status" value="1"/>
</dbReference>
<dbReference type="SUPFAM" id="SSF53474">
    <property type="entry name" value="alpha/beta-Hydrolases"/>
    <property type="match status" value="1"/>
</dbReference>
<dbReference type="InterPro" id="IPR002470">
    <property type="entry name" value="Peptidase_S9A"/>
</dbReference>
<protein>
    <recommendedName>
        <fullName evidence="3">prolyl oligopeptidase</fullName>
        <ecNumber evidence="3">3.4.21.26</ecNumber>
    </recommendedName>
</protein>
<dbReference type="InterPro" id="IPR051167">
    <property type="entry name" value="Prolyl_oligopep/macrocyclase"/>
</dbReference>
<feature type="domain" description="Peptidase S9 prolyl oligopeptidase catalytic" evidence="7">
    <location>
        <begin position="381"/>
        <end position="592"/>
    </location>
</feature>
<dbReference type="SUPFAM" id="SSF50993">
    <property type="entry name" value="Peptidase/esterase 'gauge' domain"/>
    <property type="match status" value="1"/>
</dbReference>
<dbReference type="Gene3D" id="3.40.50.1820">
    <property type="entry name" value="alpha/beta hydrolase"/>
    <property type="match status" value="1"/>
</dbReference>
<dbReference type="GO" id="GO:0005829">
    <property type="term" value="C:cytosol"/>
    <property type="evidence" value="ECO:0007669"/>
    <property type="project" value="TreeGrafter"/>
</dbReference>
<dbReference type="Pfam" id="PF02897">
    <property type="entry name" value="Peptidase_S9_N"/>
    <property type="match status" value="1"/>
</dbReference>
<dbReference type="EC" id="3.4.21.26" evidence="3"/>
<evidence type="ECO:0000256" key="4">
    <source>
        <dbReference type="ARBA" id="ARBA00022670"/>
    </source>
</evidence>
<evidence type="ECO:0000259" key="7">
    <source>
        <dbReference type="Pfam" id="PF00326"/>
    </source>
</evidence>
<keyword evidence="5" id="KW-0378">Hydrolase</keyword>
<evidence type="ECO:0000313" key="9">
    <source>
        <dbReference type="EMBL" id="CAB4876799.1"/>
    </source>
</evidence>
<evidence type="ECO:0000256" key="2">
    <source>
        <dbReference type="ARBA" id="ARBA00005228"/>
    </source>
</evidence>
<evidence type="ECO:0000256" key="6">
    <source>
        <dbReference type="ARBA" id="ARBA00022825"/>
    </source>
</evidence>
<dbReference type="Gene3D" id="2.130.10.120">
    <property type="entry name" value="Prolyl oligopeptidase, N-terminal domain"/>
    <property type="match status" value="1"/>
</dbReference>
<evidence type="ECO:0000259" key="8">
    <source>
        <dbReference type="Pfam" id="PF02897"/>
    </source>
</evidence>
<sequence>MLTIDPDGTERVLIDPMDLDSQGLTTLDTWQPSKEGNLLAYQVSEGGNEESILRVMRVSDGTIVDGPINRARYSPVAWLPGEEKYYYVRRVDPATIPAEEEQYHRRIWLHTLGSNPDTDVEIFGAGLTITNYYGVGVSRDGRWLEISASEGTAPRNDLWVADLTSCAVDAPVLQPVQVGIDAQTGLEFGRDGRIYVFTDLDAPRGRLCVTDAQHLEPEHWQDLIAQDETAVLDGFGILDGAELSEPVMLTTWTRHAVGEITLHRLLDGKKIGDVATGGVGTVGGIVERPEGGHEAWFGYSDYTTPGSIQHFDARTMTTSLWASAPGTVDVPSVSTQQVVYESKDGTQVHMFVISPSAEPDQPRPTILYGYGGFGLPLTPGFSASILAWVEAGGVYAIANLRGGGEEGEQWHRDGMLGNKQNVFDDFHAAAQYLIAQGWTNQAHLGISGGSNGGLLVGAALVQRPDLYRSVVCSAPLLDMIRFETSGLGATWNVEYGSAAVAEEFQWLRAYSPYHHVHEETSYPAVLFTVFDQDTRVDPMHARKMCAALQYANTSDHPILLRRESDVGHGARSLSRSIGLTVDTLAFTAHELGLDVT</sequence>
<dbReference type="Pfam" id="PF00326">
    <property type="entry name" value="Peptidase_S9"/>
    <property type="match status" value="1"/>
</dbReference>
<evidence type="ECO:0000256" key="3">
    <source>
        <dbReference type="ARBA" id="ARBA00011897"/>
    </source>
</evidence>
<dbReference type="AlphaFoldDB" id="A0A6J7E8C4"/>
<dbReference type="GO" id="GO:0006508">
    <property type="term" value="P:proteolysis"/>
    <property type="evidence" value="ECO:0007669"/>
    <property type="project" value="UniProtKB-KW"/>
</dbReference>
<dbReference type="InterPro" id="IPR023302">
    <property type="entry name" value="Pept_S9A_N"/>
</dbReference>
<feature type="domain" description="Peptidase S9A N-terminal" evidence="8">
    <location>
        <begin position="7"/>
        <end position="322"/>
    </location>
</feature>
<gene>
    <name evidence="9" type="ORF">UFOPK3401_01126</name>
</gene>
<name>A0A6J7E8C4_9ZZZZ</name>
<reference evidence="9" key="1">
    <citation type="submission" date="2020-05" db="EMBL/GenBank/DDBJ databases">
        <authorList>
            <person name="Chiriac C."/>
            <person name="Salcher M."/>
            <person name="Ghai R."/>
            <person name="Kavagutti S V."/>
        </authorList>
    </citation>
    <scope>NUCLEOTIDE SEQUENCE</scope>
</reference>
<comment type="similarity">
    <text evidence="2">Belongs to the peptidase S9A family.</text>
</comment>
<dbReference type="PANTHER" id="PTHR42881:SF2">
    <property type="entry name" value="PROLYL ENDOPEPTIDASE"/>
    <property type="match status" value="1"/>
</dbReference>
<evidence type="ECO:0000256" key="5">
    <source>
        <dbReference type="ARBA" id="ARBA00022801"/>
    </source>
</evidence>
<comment type="catalytic activity">
    <reaction evidence="1">
        <text>Hydrolysis of Pro-|-Xaa &gt;&gt; Ala-|-Xaa in oligopeptides.</text>
        <dbReference type="EC" id="3.4.21.26"/>
    </reaction>
</comment>